<proteinExistence type="predicted"/>
<dbReference type="Proteomes" id="UP000325440">
    <property type="component" value="Unassembled WGS sequence"/>
</dbReference>
<dbReference type="AlphaFoldDB" id="A0A5E4MRD4"/>
<evidence type="ECO:0000313" key="1">
    <source>
        <dbReference type="EMBL" id="VVC34845.1"/>
    </source>
</evidence>
<sequence length="94" mass="11126">MFNYEGMDSLANEEDNFRVKYFLVLVNQTLASVKIIFEQITQYNEQFGFLYRIGQLKNMREEELFKHCEDLQITFTDVQSTDIDVADLCTVLPR</sequence>
<protein>
    <submittedName>
        <fullName evidence="1">Uncharacterized protein</fullName>
    </submittedName>
</protein>
<gene>
    <name evidence="1" type="ORF">CINCED_3A010474</name>
</gene>
<organism evidence="1 2">
    <name type="scientific">Cinara cedri</name>
    <dbReference type="NCBI Taxonomy" id="506608"/>
    <lineage>
        <taxon>Eukaryota</taxon>
        <taxon>Metazoa</taxon>
        <taxon>Ecdysozoa</taxon>
        <taxon>Arthropoda</taxon>
        <taxon>Hexapoda</taxon>
        <taxon>Insecta</taxon>
        <taxon>Pterygota</taxon>
        <taxon>Neoptera</taxon>
        <taxon>Paraneoptera</taxon>
        <taxon>Hemiptera</taxon>
        <taxon>Sternorrhyncha</taxon>
        <taxon>Aphidomorpha</taxon>
        <taxon>Aphidoidea</taxon>
        <taxon>Aphididae</taxon>
        <taxon>Lachninae</taxon>
        <taxon>Cinara</taxon>
    </lineage>
</organism>
<dbReference type="OrthoDB" id="6613385at2759"/>
<name>A0A5E4MRD4_9HEMI</name>
<reference evidence="1 2" key="1">
    <citation type="submission" date="2019-08" db="EMBL/GenBank/DDBJ databases">
        <authorList>
            <person name="Alioto T."/>
            <person name="Alioto T."/>
            <person name="Gomez Garrido J."/>
        </authorList>
    </citation>
    <scope>NUCLEOTIDE SEQUENCE [LARGE SCALE GENOMIC DNA]</scope>
</reference>
<keyword evidence="2" id="KW-1185">Reference proteome</keyword>
<evidence type="ECO:0000313" key="2">
    <source>
        <dbReference type="Proteomes" id="UP000325440"/>
    </source>
</evidence>
<dbReference type="EMBL" id="CABPRJ010001018">
    <property type="protein sequence ID" value="VVC34845.1"/>
    <property type="molecule type" value="Genomic_DNA"/>
</dbReference>
<accession>A0A5E4MRD4</accession>